<accession>A0A1I7XYJ4</accession>
<protein>
    <submittedName>
        <fullName evidence="2">PEX-1N domain-containing protein</fullName>
    </submittedName>
</protein>
<dbReference type="Proteomes" id="UP000095287">
    <property type="component" value="Unplaced"/>
</dbReference>
<dbReference type="AlphaFoldDB" id="A0A1I7XYJ4"/>
<reference evidence="2" key="1">
    <citation type="submission" date="2016-11" db="UniProtKB">
        <authorList>
            <consortium name="WormBaseParasite"/>
        </authorList>
    </citation>
    <scope>IDENTIFICATION</scope>
</reference>
<name>A0A1I7XYJ4_9BILA</name>
<dbReference type="WBParaSite" id="L893_g10792.t1">
    <property type="protein sequence ID" value="L893_g10792.t1"/>
    <property type="gene ID" value="L893_g10792"/>
</dbReference>
<evidence type="ECO:0000313" key="1">
    <source>
        <dbReference type="Proteomes" id="UP000095287"/>
    </source>
</evidence>
<sequence>MDAVPQLFVQSVILCALDLNSVKEGRKIPSLWGNVFSATSKKIHTLSVIVCEKQKLYAAAKAICSSTLVSLDRVDSKLIINFQIDATVVWDSRSISREYTEISLDGLQRLIRLICPTTEGRQPVRYNKQSSNSLWLGHHIHSINGQLLSRQLPVDEVSLFTYIPEVDVFFENAGPLYHVYCSMYLKPSTVDAMIEKFVPVDGGSFTLSEQTRLSREQLERLVLKCEMSKRKVTVTVFPQGVTESSEITDFFDFNKYYSTKVVQLYEVVAIREGTELTMWVQWLTRARGELQWRWGVIPWKRLH</sequence>
<proteinExistence type="predicted"/>
<organism evidence="1 2">
    <name type="scientific">Steinernema glaseri</name>
    <dbReference type="NCBI Taxonomy" id="37863"/>
    <lineage>
        <taxon>Eukaryota</taxon>
        <taxon>Metazoa</taxon>
        <taxon>Ecdysozoa</taxon>
        <taxon>Nematoda</taxon>
        <taxon>Chromadorea</taxon>
        <taxon>Rhabditida</taxon>
        <taxon>Tylenchina</taxon>
        <taxon>Panagrolaimomorpha</taxon>
        <taxon>Strongyloidoidea</taxon>
        <taxon>Steinernematidae</taxon>
        <taxon>Steinernema</taxon>
    </lineage>
</organism>
<keyword evidence="1" id="KW-1185">Reference proteome</keyword>
<evidence type="ECO:0000313" key="2">
    <source>
        <dbReference type="WBParaSite" id="L893_g10792.t1"/>
    </source>
</evidence>